<gene>
    <name evidence="1" type="ORF">GCM10010201_18290</name>
</gene>
<proteinExistence type="predicted"/>
<evidence type="ECO:0000313" key="2">
    <source>
        <dbReference type="Proteomes" id="UP001499978"/>
    </source>
</evidence>
<evidence type="ECO:0008006" key="3">
    <source>
        <dbReference type="Google" id="ProtNLM"/>
    </source>
</evidence>
<dbReference type="EMBL" id="BAAARY010000006">
    <property type="protein sequence ID" value="GAA2520953.1"/>
    <property type="molecule type" value="Genomic_DNA"/>
</dbReference>
<comment type="caution">
    <text evidence="1">The sequence shown here is derived from an EMBL/GenBank/DDBJ whole genome shotgun (WGS) entry which is preliminary data.</text>
</comment>
<reference evidence="1 2" key="1">
    <citation type="journal article" date="2019" name="Int. J. Syst. Evol. Microbiol.">
        <title>The Global Catalogue of Microorganisms (GCM) 10K type strain sequencing project: providing services to taxonomists for standard genome sequencing and annotation.</title>
        <authorList>
            <consortium name="The Broad Institute Genomics Platform"/>
            <consortium name="The Broad Institute Genome Sequencing Center for Infectious Disease"/>
            <person name="Wu L."/>
            <person name="Ma J."/>
        </authorList>
    </citation>
    <scope>NUCLEOTIDE SEQUENCE [LARGE SCALE GENOMIC DNA]</scope>
    <source>
        <strain evidence="1 2">JCM 3367</strain>
    </source>
</reference>
<protein>
    <recommendedName>
        <fullName evidence="3">Glycosyltransferase</fullName>
    </recommendedName>
</protein>
<sequence>MRVDVDQVTYQRFLADAGAFWRSETRPTDPGACVLADARHHDLRVLLRTLTVANALRRLTPARLVVLANPAPCWPLAWGVPYDLDAVMELAAAFAADEVIDVDAFAERRLAELATARATPTVDELAPDVDAAYRRITGAPSVTEAARRNQDYRRLHARIRVLSRFYAELIAERAPVALVTSEVDYDEWGAAVLEARRAGVPVIQPLAGGALRAYALFPEQDHGAPTFGAALTPLIGEFFGAQVWPRREHWRRGVRRVLARDRAGRGRPTDARTGPNAAVEIENPTQRRQVRQHVARRLGFDPNRPVAVVFRHRAQDPVDARAAAFPDGDAWLDATVAVARSAREINWLFLDAPDPAPPAAPPTTARPEDRFAATARECAGHTHLAFRPAAAFSRNALLSLADLGVTLHDPVAVEFVAYGLPVVQAGWSPWSDCGLGPVVTDPDQHRRALVAAVAELAADRPPMTGEQIERARLWLWLDRAGADVAGPLVPTWAAWPAEHLLRPLGAYLRHVDPDGDPVFAAVERLWRTRAPLLTRADVAVEVDRSPRSDAAPTVVGVGMVPQTRSSRAAAAAHE</sequence>
<evidence type="ECO:0000313" key="1">
    <source>
        <dbReference type="EMBL" id="GAA2520953.1"/>
    </source>
</evidence>
<keyword evidence="2" id="KW-1185">Reference proteome</keyword>
<accession>A0ABN3NFS2</accession>
<organism evidence="1 2">
    <name type="scientific">Pilimelia columellifera subsp. columellifera</name>
    <dbReference type="NCBI Taxonomy" id="706583"/>
    <lineage>
        <taxon>Bacteria</taxon>
        <taxon>Bacillati</taxon>
        <taxon>Actinomycetota</taxon>
        <taxon>Actinomycetes</taxon>
        <taxon>Micromonosporales</taxon>
        <taxon>Micromonosporaceae</taxon>
        <taxon>Pilimelia</taxon>
    </lineage>
</organism>
<name>A0ABN3NFS2_9ACTN</name>
<dbReference type="Proteomes" id="UP001499978">
    <property type="component" value="Unassembled WGS sequence"/>
</dbReference>